<evidence type="ECO:0000313" key="5">
    <source>
        <dbReference type="EMBL" id="MDQ0176891.1"/>
    </source>
</evidence>
<evidence type="ECO:0000256" key="3">
    <source>
        <dbReference type="ARBA" id="ARBA00022840"/>
    </source>
</evidence>
<evidence type="ECO:0000259" key="4">
    <source>
        <dbReference type="PROSITE" id="PS50893"/>
    </source>
</evidence>
<dbReference type="Proteomes" id="UP001223586">
    <property type="component" value="Unassembled WGS sequence"/>
</dbReference>
<evidence type="ECO:0000313" key="6">
    <source>
        <dbReference type="Proteomes" id="UP001223586"/>
    </source>
</evidence>
<keyword evidence="6" id="KW-1185">Reference proteome</keyword>
<proteinExistence type="predicted"/>
<name>A0ABT9WUA9_9BACI</name>
<keyword evidence="2" id="KW-0547">Nucleotide-binding</keyword>
<dbReference type="PANTHER" id="PTHR42939">
    <property type="entry name" value="ABC TRANSPORTER ATP-BINDING PROTEIN ALBC-RELATED"/>
    <property type="match status" value="1"/>
</dbReference>
<dbReference type="Gene3D" id="3.40.50.300">
    <property type="entry name" value="P-loop containing nucleotide triphosphate hydrolases"/>
    <property type="match status" value="1"/>
</dbReference>
<feature type="domain" description="ABC transporter" evidence="4">
    <location>
        <begin position="3"/>
        <end position="224"/>
    </location>
</feature>
<dbReference type="CDD" id="cd03230">
    <property type="entry name" value="ABC_DR_subfamily_A"/>
    <property type="match status" value="1"/>
</dbReference>
<comment type="caution">
    <text evidence="5">The sequence shown here is derived from an EMBL/GenBank/DDBJ whole genome shotgun (WGS) entry which is preliminary data.</text>
</comment>
<gene>
    <name evidence="5" type="ORF">J2S08_002749</name>
</gene>
<dbReference type="InterPro" id="IPR017871">
    <property type="entry name" value="ABC_transporter-like_CS"/>
</dbReference>
<dbReference type="PANTHER" id="PTHR42939:SF2">
    <property type="entry name" value="ABC-TYPE TRANSPORTER ATP-BINDING PROTEIN ECSA"/>
    <property type="match status" value="1"/>
</dbReference>
<dbReference type="RefSeq" id="WP_307230402.1">
    <property type="nucleotide sequence ID" value="NZ_JAUSTT010000016.1"/>
</dbReference>
<dbReference type="InterPro" id="IPR027417">
    <property type="entry name" value="P-loop_NTPase"/>
</dbReference>
<dbReference type="GO" id="GO:0005524">
    <property type="term" value="F:ATP binding"/>
    <property type="evidence" value="ECO:0007669"/>
    <property type="project" value="UniProtKB-KW"/>
</dbReference>
<evidence type="ECO:0000256" key="1">
    <source>
        <dbReference type="ARBA" id="ARBA00022448"/>
    </source>
</evidence>
<protein>
    <submittedName>
        <fullName evidence="5">ABC-2 type transport system ATP-binding protein</fullName>
    </submittedName>
</protein>
<dbReference type="Pfam" id="PF00005">
    <property type="entry name" value="ABC_tran"/>
    <property type="match status" value="1"/>
</dbReference>
<dbReference type="InterPro" id="IPR051782">
    <property type="entry name" value="ABC_Transporter_VariousFunc"/>
</dbReference>
<dbReference type="EMBL" id="JAUSTT010000016">
    <property type="protein sequence ID" value="MDQ0176891.1"/>
    <property type="molecule type" value="Genomic_DNA"/>
</dbReference>
<accession>A0ABT9WUA9</accession>
<dbReference type="PROSITE" id="PS50893">
    <property type="entry name" value="ABC_TRANSPORTER_2"/>
    <property type="match status" value="1"/>
</dbReference>
<dbReference type="PROSITE" id="PS00211">
    <property type="entry name" value="ABC_TRANSPORTER_1"/>
    <property type="match status" value="1"/>
</dbReference>
<dbReference type="InterPro" id="IPR003593">
    <property type="entry name" value="AAA+_ATPase"/>
</dbReference>
<sequence>MSILRVHIEEAGYEREKATIHQINFDIKKNELVGMIGANGAGKSTTIKGILGQLSYVKGKISEINEIRYSYVPERPIFYDELTLWEHIEFVAAVEKLEERDIVDVKQLLRKFKLTKHIHQFPNNFSKGMQQKAMIALALLTKPELLIIDEPFIGLDPNATKLLLHLLNIEKQKGTSILLCTHVLDTAQRICDRFLIIEKGTLKASGTLAEVLNQCGAEEQDLYACIAMEEEEDE</sequence>
<evidence type="ECO:0000256" key="2">
    <source>
        <dbReference type="ARBA" id="ARBA00022741"/>
    </source>
</evidence>
<dbReference type="InterPro" id="IPR003439">
    <property type="entry name" value="ABC_transporter-like_ATP-bd"/>
</dbReference>
<reference evidence="5 6" key="1">
    <citation type="submission" date="2023-07" db="EMBL/GenBank/DDBJ databases">
        <title>Genomic Encyclopedia of Type Strains, Phase IV (KMG-IV): sequencing the most valuable type-strain genomes for metagenomic binning, comparative biology and taxonomic classification.</title>
        <authorList>
            <person name="Goeker M."/>
        </authorList>
    </citation>
    <scope>NUCLEOTIDE SEQUENCE [LARGE SCALE GENOMIC DNA]</scope>
    <source>
        <strain evidence="5 6">DSM 23837</strain>
    </source>
</reference>
<keyword evidence="3 5" id="KW-0067">ATP-binding</keyword>
<keyword evidence="1" id="KW-0813">Transport</keyword>
<dbReference type="SMART" id="SM00382">
    <property type="entry name" value="AAA"/>
    <property type="match status" value="1"/>
</dbReference>
<dbReference type="SUPFAM" id="SSF52540">
    <property type="entry name" value="P-loop containing nucleoside triphosphate hydrolases"/>
    <property type="match status" value="1"/>
</dbReference>
<organism evidence="5 6">
    <name type="scientific">Bacillus chungangensis</name>
    <dbReference type="NCBI Taxonomy" id="587633"/>
    <lineage>
        <taxon>Bacteria</taxon>
        <taxon>Bacillati</taxon>
        <taxon>Bacillota</taxon>
        <taxon>Bacilli</taxon>
        <taxon>Bacillales</taxon>
        <taxon>Bacillaceae</taxon>
        <taxon>Bacillus</taxon>
    </lineage>
</organism>